<gene>
    <name evidence="2" type="ORF">L596_011013</name>
</gene>
<evidence type="ECO:0000256" key="1">
    <source>
        <dbReference type="SAM" id="MobiDB-lite"/>
    </source>
</evidence>
<dbReference type="EMBL" id="AZBU02000003">
    <property type="protein sequence ID" value="TKR86417.1"/>
    <property type="molecule type" value="Genomic_DNA"/>
</dbReference>
<evidence type="ECO:0000313" key="3">
    <source>
        <dbReference type="Proteomes" id="UP000298663"/>
    </source>
</evidence>
<evidence type="ECO:0000313" key="2">
    <source>
        <dbReference type="EMBL" id="TKR86417.1"/>
    </source>
</evidence>
<name>A0A4U5NS12_STECR</name>
<dbReference type="AlphaFoldDB" id="A0A4U5NS12"/>
<organism evidence="2 3">
    <name type="scientific">Steinernema carpocapsae</name>
    <name type="common">Entomopathogenic nematode</name>
    <dbReference type="NCBI Taxonomy" id="34508"/>
    <lineage>
        <taxon>Eukaryota</taxon>
        <taxon>Metazoa</taxon>
        <taxon>Ecdysozoa</taxon>
        <taxon>Nematoda</taxon>
        <taxon>Chromadorea</taxon>
        <taxon>Rhabditida</taxon>
        <taxon>Tylenchina</taxon>
        <taxon>Panagrolaimomorpha</taxon>
        <taxon>Strongyloidoidea</taxon>
        <taxon>Steinernematidae</taxon>
        <taxon>Steinernema</taxon>
    </lineage>
</organism>
<dbReference type="Proteomes" id="UP000298663">
    <property type="component" value="Unassembled WGS sequence"/>
</dbReference>
<feature type="compositionally biased region" description="Basic and acidic residues" evidence="1">
    <location>
        <begin position="1"/>
        <end position="20"/>
    </location>
</feature>
<reference evidence="2 3" key="2">
    <citation type="journal article" date="2019" name="G3 (Bethesda)">
        <title>Hybrid Assembly of the Genome of the Entomopathogenic Nematode Steinernema carpocapsae Identifies the X-Chromosome.</title>
        <authorList>
            <person name="Serra L."/>
            <person name="Macchietto M."/>
            <person name="Macias-Munoz A."/>
            <person name="McGill C.J."/>
            <person name="Rodriguez I.M."/>
            <person name="Rodriguez B."/>
            <person name="Murad R."/>
            <person name="Mortazavi A."/>
        </authorList>
    </citation>
    <scope>NUCLEOTIDE SEQUENCE [LARGE SCALE GENOMIC DNA]</scope>
    <source>
        <strain evidence="2 3">ALL</strain>
    </source>
</reference>
<feature type="region of interest" description="Disordered" evidence="1">
    <location>
        <begin position="1"/>
        <end position="22"/>
    </location>
</feature>
<accession>A0A4U5NS12</accession>
<sequence length="73" mass="8109">MDGEPDSRAEPSRPARELARPSRMLSRLASRVKSVCAFRCKPVFSLARASRKHVVRVFGCICAKSSEEAEDIC</sequence>
<keyword evidence="3" id="KW-1185">Reference proteome</keyword>
<reference evidence="2 3" key="1">
    <citation type="journal article" date="2015" name="Genome Biol.">
        <title>Comparative genomics of Steinernema reveals deeply conserved gene regulatory networks.</title>
        <authorList>
            <person name="Dillman A.R."/>
            <person name="Macchietto M."/>
            <person name="Porter C.F."/>
            <person name="Rogers A."/>
            <person name="Williams B."/>
            <person name="Antoshechkin I."/>
            <person name="Lee M.M."/>
            <person name="Goodwin Z."/>
            <person name="Lu X."/>
            <person name="Lewis E.E."/>
            <person name="Goodrich-Blair H."/>
            <person name="Stock S.P."/>
            <person name="Adams B.J."/>
            <person name="Sternberg P.W."/>
            <person name="Mortazavi A."/>
        </authorList>
    </citation>
    <scope>NUCLEOTIDE SEQUENCE [LARGE SCALE GENOMIC DNA]</scope>
    <source>
        <strain evidence="2 3">ALL</strain>
    </source>
</reference>
<protein>
    <submittedName>
        <fullName evidence="2">Uncharacterized protein</fullName>
    </submittedName>
</protein>
<proteinExistence type="predicted"/>
<comment type="caution">
    <text evidence="2">The sequence shown here is derived from an EMBL/GenBank/DDBJ whole genome shotgun (WGS) entry which is preliminary data.</text>
</comment>